<dbReference type="RefSeq" id="WP_184663794.1">
    <property type="nucleotide sequence ID" value="NZ_JACHHB010000005.1"/>
</dbReference>
<keyword evidence="1" id="KW-0732">Signal</keyword>
<dbReference type="PANTHER" id="PTHR43308">
    <property type="entry name" value="OUTER MEMBRANE PROTEIN ALPHA-RELATED"/>
    <property type="match status" value="1"/>
</dbReference>
<dbReference type="Pfam" id="PF00395">
    <property type="entry name" value="SLH"/>
    <property type="match status" value="3"/>
</dbReference>
<dbReference type="AlphaFoldDB" id="A0A840QPL3"/>
<dbReference type="EMBL" id="JACHHB010000005">
    <property type="protein sequence ID" value="MBB5173352.1"/>
    <property type="molecule type" value="Genomic_DNA"/>
</dbReference>
<feature type="domain" description="SLH" evidence="2">
    <location>
        <begin position="97"/>
        <end position="158"/>
    </location>
</feature>
<feature type="domain" description="SLH" evidence="2">
    <location>
        <begin position="159"/>
        <end position="222"/>
    </location>
</feature>
<dbReference type="InterPro" id="IPR001119">
    <property type="entry name" value="SLH_dom"/>
</dbReference>
<evidence type="ECO:0000259" key="2">
    <source>
        <dbReference type="PROSITE" id="PS51272"/>
    </source>
</evidence>
<reference evidence="3 4" key="1">
    <citation type="submission" date="2020-08" db="EMBL/GenBank/DDBJ databases">
        <title>Genomic Encyclopedia of Type Strains, Phase IV (KMG-IV): sequencing the most valuable type-strain genomes for metagenomic binning, comparative biology and taxonomic classification.</title>
        <authorList>
            <person name="Goeker M."/>
        </authorList>
    </citation>
    <scope>NUCLEOTIDE SEQUENCE [LARGE SCALE GENOMIC DNA]</scope>
    <source>
        <strain evidence="3 4">DSM 24696</strain>
    </source>
</reference>
<evidence type="ECO:0000313" key="3">
    <source>
        <dbReference type="EMBL" id="MBB5173352.1"/>
    </source>
</evidence>
<comment type="caution">
    <text evidence="3">The sequence shown here is derived from an EMBL/GenBank/DDBJ whole genome shotgun (WGS) entry which is preliminary data.</text>
</comment>
<gene>
    <name evidence="3" type="ORF">HNQ41_001521</name>
</gene>
<name>A0A840QPL3_9BACI</name>
<evidence type="ECO:0000256" key="1">
    <source>
        <dbReference type="ARBA" id="ARBA00022729"/>
    </source>
</evidence>
<evidence type="ECO:0000313" key="4">
    <source>
        <dbReference type="Proteomes" id="UP000551878"/>
    </source>
</evidence>
<dbReference type="InterPro" id="IPR051465">
    <property type="entry name" value="Cell_Envelope_Struct_Comp"/>
</dbReference>
<dbReference type="PROSITE" id="PS51272">
    <property type="entry name" value="SLH"/>
    <property type="match status" value="3"/>
</dbReference>
<proteinExistence type="predicted"/>
<protein>
    <submittedName>
        <fullName evidence="3">Putative cupredoxin-like copper-binding protein</fullName>
    </submittedName>
</protein>
<accession>A0A840QPL3</accession>
<dbReference type="Proteomes" id="UP000551878">
    <property type="component" value="Unassembled WGS sequence"/>
</dbReference>
<sequence>MSFIKRHEVKKENNQYIIYLYVDQSQTEFADELGNNKDISSEDLDKTAEGYIKKKFPNIKKATVRVLLGSMLVTSFAYGPVVNNVQAAEAETEVEQQTKVFTDVEDGQFYTEPIEELSERGILTGYDDGTFRPGNDISRADTALILARSIDLDIENAPAPGFTDLTDEGKYYYNAIGALEDAGIVNGYEDGTFKPDQTITRAELAKLIVEAYDLDVDEDADLDFTDIEEGAWYKQYVAPLVENNITFGKTEALFAPADDTTRGEAATFIYRALGLADEGVTPIDEDVTFDFIGINGFIENNENSFSIETKAENVPQDINVRYQATLTGPEGEPVEGQEISYAGGTFTTNEDGVAFFGPSDGFKTEDIGLDEGITTDFITTFTQAGKYELSLSLVDVATGDVVGDTTKEEFTVADPTAATDITFDFHDFTDIVAGEEHNFAIEAKTGFVPDDLSVRYEATLEGPDGEPVEGKEINYETDEGWETFTTGTDGVALFGPSDGFNPADIGLDDGQTTNFNTTFTTAGDYKLTLSLVDADTGETVGNSADHEFTVSEATAPTETVTFDFNDLDDVVAGEEHTFSLEAKAENVPQDINVRYQANLVGPDGDPVSGQEIIYGEGTFTTNEDGVAFFGPIDGFKTEDIGLDEGLTTEFTTTFTEAGEYTLTLSLVDVDTEDTVGDQIEETFTVATG</sequence>
<feature type="domain" description="SLH" evidence="2">
    <location>
        <begin position="223"/>
        <end position="283"/>
    </location>
</feature>
<organism evidence="3 4">
    <name type="scientific">Texcoconibacillus texcoconensis</name>
    <dbReference type="NCBI Taxonomy" id="1095777"/>
    <lineage>
        <taxon>Bacteria</taxon>
        <taxon>Bacillati</taxon>
        <taxon>Bacillota</taxon>
        <taxon>Bacilli</taxon>
        <taxon>Bacillales</taxon>
        <taxon>Bacillaceae</taxon>
        <taxon>Texcoconibacillus</taxon>
    </lineage>
</organism>
<keyword evidence="4" id="KW-1185">Reference proteome</keyword>
<dbReference type="PANTHER" id="PTHR43308:SF5">
    <property type="entry name" value="S-LAYER PROTEIN _ PEPTIDOGLYCAN ENDO-BETA-N-ACETYLGLUCOSAMINIDASE"/>
    <property type="match status" value="1"/>
</dbReference>